<evidence type="ECO:0000313" key="3">
    <source>
        <dbReference type="Proteomes" id="UP000236544"/>
    </source>
</evidence>
<dbReference type="Proteomes" id="UP000236544">
    <property type="component" value="Unassembled WGS sequence"/>
</dbReference>
<accession>A0A0P1KQ08</accession>
<feature type="compositionally biased region" description="Low complexity" evidence="1">
    <location>
        <begin position="432"/>
        <end position="443"/>
    </location>
</feature>
<feature type="compositionally biased region" description="Polar residues" evidence="1">
    <location>
        <begin position="287"/>
        <end position="300"/>
    </location>
</feature>
<dbReference type="EMBL" id="LN890560">
    <property type="protein sequence ID" value="CUS20852.1"/>
    <property type="molecule type" value="Genomic_DNA"/>
</dbReference>
<feature type="compositionally biased region" description="Basic and acidic residues" evidence="1">
    <location>
        <begin position="48"/>
        <end position="57"/>
    </location>
</feature>
<dbReference type="OrthoDB" id="4063682at2759"/>
<proteinExistence type="predicted"/>
<sequence length="470" mass="51380">MEPSNDEEAFFRVISENMKYAFTSPIATTTQFPTPYSQAHNNTNSHNQESERARTHSENQSMMENSMLTGSNGASSLSDVNVQPSSVLQLGNEFMLTSPEQFREFLFESPAGINLLHRTPAKTPLRFFNSSAIVSSSQSQSQQSQQGQSSLPQQATNGPLQSQITPLRNIDVNLMFNSRNKQTHNSSSPSKRYLSLTPYGKRVLSDIGTPYAKLLASSNSALVDFQRARKDVQKSVSPEGSNLQHRGNSNTNKRLSSDLGPGPGCHKGSLLPESDDEIESGVDDCGSSPTTIQLNSSVTKSARDKLGSIGSIREKNITNSDLGPSSEDEHETNIDERLFEMEKLPLSPTPKPSKCTDLDVTRIKIPELPKMGSFKSERSSSVPNTAKKTAKKQPKFQIIVTDANSFNSTRGTVMGGDAISKKRKPALKRSQSEIVSTSSASSSKGKTKRQKLSQVHNFPLDLGSKYPDSQ</sequence>
<gene>
    <name evidence="2" type="ORF">LAQU0_S01e16072g</name>
</gene>
<feature type="compositionally biased region" description="Acidic residues" evidence="1">
    <location>
        <begin position="273"/>
        <end position="282"/>
    </location>
</feature>
<feature type="region of interest" description="Disordered" evidence="1">
    <location>
        <begin position="30"/>
        <end position="58"/>
    </location>
</feature>
<reference evidence="3" key="1">
    <citation type="submission" date="2015-10" db="EMBL/GenBank/DDBJ databases">
        <authorList>
            <person name="Devillers H."/>
        </authorList>
    </citation>
    <scope>NUCLEOTIDE SEQUENCE [LARGE SCALE GENOMIC DNA]</scope>
</reference>
<feature type="region of interest" description="Disordered" evidence="1">
    <location>
        <begin position="232"/>
        <end position="332"/>
    </location>
</feature>
<dbReference type="AlphaFoldDB" id="A0A0P1KQ08"/>
<feature type="region of interest" description="Disordered" evidence="1">
    <location>
        <begin position="406"/>
        <end position="470"/>
    </location>
</feature>
<evidence type="ECO:0000313" key="2">
    <source>
        <dbReference type="EMBL" id="CUS20852.1"/>
    </source>
</evidence>
<evidence type="ECO:0000256" key="1">
    <source>
        <dbReference type="SAM" id="MobiDB-lite"/>
    </source>
</evidence>
<feature type="region of interest" description="Disordered" evidence="1">
    <location>
        <begin position="369"/>
        <end position="394"/>
    </location>
</feature>
<protein>
    <submittedName>
        <fullName evidence="2">LAQU0S01e16072g1_1</fullName>
    </submittedName>
</protein>
<feature type="compositionally biased region" description="Polar residues" evidence="1">
    <location>
        <begin position="234"/>
        <end position="254"/>
    </location>
</feature>
<keyword evidence="3" id="KW-1185">Reference proteome</keyword>
<name>A0A0P1KQ08_9SACH</name>
<organism evidence="2 3">
    <name type="scientific">Lachancea quebecensis</name>
    <dbReference type="NCBI Taxonomy" id="1654605"/>
    <lineage>
        <taxon>Eukaryota</taxon>
        <taxon>Fungi</taxon>
        <taxon>Dikarya</taxon>
        <taxon>Ascomycota</taxon>
        <taxon>Saccharomycotina</taxon>
        <taxon>Saccharomycetes</taxon>
        <taxon>Saccharomycetales</taxon>
        <taxon>Saccharomycetaceae</taxon>
        <taxon>Lachancea</taxon>
    </lineage>
</organism>
<feature type="region of interest" description="Disordered" evidence="1">
    <location>
        <begin position="136"/>
        <end position="163"/>
    </location>
</feature>
<feature type="compositionally biased region" description="Basic and acidic residues" evidence="1">
    <location>
        <begin position="301"/>
        <end position="316"/>
    </location>
</feature>
<feature type="compositionally biased region" description="Polar residues" evidence="1">
    <location>
        <begin position="30"/>
        <end position="47"/>
    </location>
</feature>
<feature type="compositionally biased region" description="Low complexity" evidence="1">
    <location>
        <begin position="136"/>
        <end position="154"/>
    </location>
</feature>